<accession>A0A930WFH8</accession>
<protein>
    <submittedName>
        <fullName evidence="1">Translation initiation factor IF-3</fullName>
    </submittedName>
</protein>
<keyword evidence="1" id="KW-0648">Protein biosynthesis</keyword>
<reference evidence="1" key="1">
    <citation type="submission" date="2020-04" db="EMBL/GenBank/DDBJ databases">
        <title>Deep metagenomics examines the oral microbiome during advanced dental caries in children, revealing novel taxa and co-occurrences with host molecules.</title>
        <authorList>
            <person name="Baker J.L."/>
            <person name="Morton J.T."/>
            <person name="Dinis M."/>
            <person name="Alvarez R."/>
            <person name="Tran N.C."/>
            <person name="Knight R."/>
            <person name="Edlund A."/>
        </authorList>
    </citation>
    <scope>NUCLEOTIDE SEQUENCE</scope>
    <source>
        <strain evidence="1">JCVI_23_bin.22</strain>
    </source>
</reference>
<dbReference type="GO" id="GO:0003743">
    <property type="term" value="F:translation initiation factor activity"/>
    <property type="evidence" value="ECO:0007669"/>
    <property type="project" value="UniProtKB-KW"/>
</dbReference>
<evidence type="ECO:0000313" key="2">
    <source>
        <dbReference type="Proteomes" id="UP000721045"/>
    </source>
</evidence>
<dbReference type="Proteomes" id="UP000721045">
    <property type="component" value="Unassembled WGS sequence"/>
</dbReference>
<dbReference type="AlphaFoldDB" id="A0A930WFH8"/>
<comment type="caution">
    <text evidence="1">The sequence shown here is derived from an EMBL/GenBank/DDBJ whole genome shotgun (WGS) entry which is preliminary data.</text>
</comment>
<sequence length="24" mass="2886">MFFSKIKKEVKTIAKQDLFINDEI</sequence>
<feature type="non-terminal residue" evidence="1">
    <location>
        <position position="24"/>
    </location>
</feature>
<dbReference type="EMBL" id="JABZYP010000046">
    <property type="protein sequence ID" value="MBF1713749.1"/>
    <property type="molecule type" value="Genomic_DNA"/>
</dbReference>
<gene>
    <name evidence="1" type="ORF">HXO88_08515</name>
</gene>
<organism evidence="1 2">
    <name type="scientific">Streptococcus intermedius</name>
    <dbReference type="NCBI Taxonomy" id="1338"/>
    <lineage>
        <taxon>Bacteria</taxon>
        <taxon>Bacillati</taxon>
        <taxon>Bacillota</taxon>
        <taxon>Bacilli</taxon>
        <taxon>Lactobacillales</taxon>
        <taxon>Streptococcaceae</taxon>
        <taxon>Streptococcus</taxon>
        <taxon>Streptococcus anginosus group</taxon>
    </lineage>
</organism>
<evidence type="ECO:0000313" key="1">
    <source>
        <dbReference type="EMBL" id="MBF1713749.1"/>
    </source>
</evidence>
<name>A0A930WFH8_STRIT</name>
<proteinExistence type="predicted"/>
<keyword evidence="1" id="KW-0396">Initiation factor</keyword>